<evidence type="ECO:0000313" key="1">
    <source>
        <dbReference type="EMBL" id="GAA4974619.1"/>
    </source>
</evidence>
<protein>
    <submittedName>
        <fullName evidence="1">Uncharacterized protein</fullName>
    </submittedName>
</protein>
<keyword evidence="2" id="KW-1185">Reference proteome</keyword>
<sequence length="144" mass="15864">MIKKLAYLFLIITLCINCKTDDGLPDCSTVSCAAPFFLVDLVDSTTNENIILQDNITEAAIMLRDASGNPFQFTIINSSGFLYIEKKGPSDFLEILIDSELVTSISYNTSKPNVKECCDFGSLIDVEVTDKTFIVEDNTVTISL</sequence>
<comment type="caution">
    <text evidence="1">The sequence shown here is derived from an EMBL/GenBank/DDBJ whole genome shotgun (WGS) entry which is preliminary data.</text>
</comment>
<accession>A0ABP9HN89</accession>
<gene>
    <name evidence="1" type="ORF">GCM10023315_26480</name>
</gene>
<evidence type="ECO:0000313" key="2">
    <source>
        <dbReference type="Proteomes" id="UP001501692"/>
    </source>
</evidence>
<dbReference type="Proteomes" id="UP001501692">
    <property type="component" value="Unassembled WGS sequence"/>
</dbReference>
<organism evidence="1 2">
    <name type="scientific">Algibacter aquimarinus</name>
    <dbReference type="NCBI Taxonomy" id="1136748"/>
    <lineage>
        <taxon>Bacteria</taxon>
        <taxon>Pseudomonadati</taxon>
        <taxon>Bacteroidota</taxon>
        <taxon>Flavobacteriia</taxon>
        <taxon>Flavobacteriales</taxon>
        <taxon>Flavobacteriaceae</taxon>
        <taxon>Algibacter</taxon>
    </lineage>
</organism>
<dbReference type="RefSeq" id="WP_345169670.1">
    <property type="nucleotide sequence ID" value="NZ_BAABJK010000009.1"/>
</dbReference>
<name>A0ABP9HN89_9FLAO</name>
<dbReference type="EMBL" id="BAABJK010000009">
    <property type="protein sequence ID" value="GAA4974619.1"/>
    <property type="molecule type" value="Genomic_DNA"/>
</dbReference>
<proteinExistence type="predicted"/>
<reference evidence="2" key="1">
    <citation type="journal article" date="2019" name="Int. J. Syst. Evol. Microbiol.">
        <title>The Global Catalogue of Microorganisms (GCM) 10K type strain sequencing project: providing services to taxonomists for standard genome sequencing and annotation.</title>
        <authorList>
            <consortium name="The Broad Institute Genomics Platform"/>
            <consortium name="The Broad Institute Genome Sequencing Center for Infectious Disease"/>
            <person name="Wu L."/>
            <person name="Ma J."/>
        </authorList>
    </citation>
    <scope>NUCLEOTIDE SEQUENCE [LARGE SCALE GENOMIC DNA]</scope>
    <source>
        <strain evidence="2">JCM 18287</strain>
    </source>
</reference>